<dbReference type="Proteomes" id="UP000011668">
    <property type="component" value="Unassembled WGS sequence"/>
</dbReference>
<evidence type="ECO:0000313" key="1">
    <source>
        <dbReference type="EMBL" id="ELU36828.1"/>
    </source>
</evidence>
<protein>
    <submittedName>
        <fullName evidence="1">Uncharacterized protein</fullName>
    </submittedName>
</protein>
<name>L8WJ56_THACA</name>
<organism evidence="1 2">
    <name type="scientific">Thanatephorus cucumeris (strain AG1-IA)</name>
    <name type="common">Rice sheath blight fungus</name>
    <name type="synonym">Rhizoctonia solani</name>
    <dbReference type="NCBI Taxonomy" id="983506"/>
    <lineage>
        <taxon>Eukaryota</taxon>
        <taxon>Fungi</taxon>
        <taxon>Dikarya</taxon>
        <taxon>Basidiomycota</taxon>
        <taxon>Agaricomycotina</taxon>
        <taxon>Agaricomycetes</taxon>
        <taxon>Cantharellales</taxon>
        <taxon>Ceratobasidiaceae</taxon>
        <taxon>Rhizoctonia</taxon>
        <taxon>Rhizoctonia solani AG-1</taxon>
    </lineage>
</organism>
<dbReference type="HOGENOM" id="CLU_2321964_0_0_1"/>
<dbReference type="EMBL" id="AFRT01003038">
    <property type="protein sequence ID" value="ELU36828.1"/>
    <property type="molecule type" value="Genomic_DNA"/>
</dbReference>
<dbReference type="AlphaFoldDB" id="L8WJ56"/>
<proteinExistence type="predicted"/>
<evidence type="ECO:0000313" key="2">
    <source>
        <dbReference type="Proteomes" id="UP000011668"/>
    </source>
</evidence>
<reference evidence="1 2" key="1">
    <citation type="journal article" date="2013" name="Nat. Commun.">
        <title>The evolution and pathogenic mechanisms of the rice sheath blight pathogen.</title>
        <authorList>
            <person name="Zheng A."/>
            <person name="Lin R."/>
            <person name="Xu L."/>
            <person name="Qin P."/>
            <person name="Tang C."/>
            <person name="Ai P."/>
            <person name="Zhang D."/>
            <person name="Liu Y."/>
            <person name="Sun Z."/>
            <person name="Feng H."/>
            <person name="Wang Y."/>
            <person name="Chen Y."/>
            <person name="Liang X."/>
            <person name="Fu R."/>
            <person name="Li Q."/>
            <person name="Zhang J."/>
            <person name="Yu X."/>
            <person name="Xie Z."/>
            <person name="Ding L."/>
            <person name="Guan P."/>
            <person name="Tang J."/>
            <person name="Liang Y."/>
            <person name="Wang S."/>
            <person name="Deng Q."/>
            <person name="Li S."/>
            <person name="Zhu J."/>
            <person name="Wang L."/>
            <person name="Liu H."/>
            <person name="Li P."/>
        </authorList>
    </citation>
    <scope>NUCLEOTIDE SEQUENCE [LARGE SCALE GENOMIC DNA]</scope>
    <source>
        <strain evidence="2">AG-1 IA</strain>
    </source>
</reference>
<keyword evidence="2" id="KW-1185">Reference proteome</keyword>
<accession>L8WJ56</accession>
<gene>
    <name evidence="1" type="ORF">AG1IA_09144</name>
</gene>
<comment type="caution">
    <text evidence="1">The sequence shown here is derived from an EMBL/GenBank/DDBJ whole genome shotgun (WGS) entry which is preliminary data.</text>
</comment>
<sequence length="99" mass="10822">MKSFVGGKRGVYYSSGVVRQVVKGGWCGPGTGLDAVVRDLRCIIYIVSNGLITCFTFANPSTLLRSSMCAPIYGQWPRDNSNIEKPDLCMRRKGSTGVR</sequence>